<organism evidence="1 2">
    <name type="scientific">Niveispirillum lacus</name>
    <dbReference type="NCBI Taxonomy" id="1981099"/>
    <lineage>
        <taxon>Bacteria</taxon>
        <taxon>Pseudomonadati</taxon>
        <taxon>Pseudomonadota</taxon>
        <taxon>Alphaproteobacteria</taxon>
        <taxon>Rhodospirillales</taxon>
        <taxon>Azospirillaceae</taxon>
        <taxon>Niveispirillum</taxon>
    </lineage>
</organism>
<name>A0A255Z4M2_9PROT</name>
<evidence type="ECO:0000313" key="2">
    <source>
        <dbReference type="Proteomes" id="UP000216998"/>
    </source>
</evidence>
<dbReference type="AlphaFoldDB" id="A0A255Z4M2"/>
<sequence length="140" mass="15377">METNSVSFGRIDTDPWAFQTFWRETTEESTRLPTWQLWSQTWMAAEKAAGEASPLGSLYLRDNKGWAGIACHFAAQLAACARFDHRGRDRWHTIAKCAALLLTRGIGTSVQSVATLPAQCRVAANSSFSLMVLASVSPQA</sequence>
<keyword evidence="2" id="KW-1185">Reference proteome</keyword>
<evidence type="ECO:0000313" key="1">
    <source>
        <dbReference type="EMBL" id="OYQ35835.1"/>
    </source>
</evidence>
<proteinExistence type="predicted"/>
<reference evidence="1 2" key="1">
    <citation type="submission" date="2017-07" db="EMBL/GenBank/DDBJ databases">
        <title>Niveispirillum cyanobacteriorum sp. nov., isolated from cyanobacterial aggregates in a eutrophic lake.</title>
        <authorList>
            <person name="Cai H."/>
        </authorList>
    </citation>
    <scope>NUCLEOTIDE SEQUENCE [LARGE SCALE GENOMIC DNA]</scope>
    <source>
        <strain evidence="2">TH1-14</strain>
    </source>
</reference>
<protein>
    <submittedName>
        <fullName evidence="1">Uncharacterized protein</fullName>
    </submittedName>
</protein>
<dbReference type="RefSeq" id="WP_094454772.1">
    <property type="nucleotide sequence ID" value="NZ_NOXU01000024.1"/>
</dbReference>
<dbReference type="EMBL" id="NOXU01000024">
    <property type="protein sequence ID" value="OYQ35835.1"/>
    <property type="molecule type" value="Genomic_DNA"/>
</dbReference>
<comment type="caution">
    <text evidence="1">The sequence shown here is derived from an EMBL/GenBank/DDBJ whole genome shotgun (WGS) entry which is preliminary data.</text>
</comment>
<accession>A0A255Z4M2</accession>
<dbReference type="Proteomes" id="UP000216998">
    <property type="component" value="Unassembled WGS sequence"/>
</dbReference>
<gene>
    <name evidence="1" type="ORF">CHU95_06075</name>
</gene>